<dbReference type="Proteomes" id="UP001179952">
    <property type="component" value="Unassembled WGS sequence"/>
</dbReference>
<keyword evidence="2" id="KW-0689">Ribosomal protein</keyword>
<dbReference type="GO" id="GO:0008097">
    <property type="term" value="F:5S rRNA binding"/>
    <property type="evidence" value="ECO:0007669"/>
    <property type="project" value="TreeGrafter"/>
</dbReference>
<dbReference type="InterPro" id="IPR057268">
    <property type="entry name" value="Ribosomal_L18"/>
</dbReference>
<evidence type="ECO:0000256" key="2">
    <source>
        <dbReference type="ARBA" id="ARBA00022980"/>
    </source>
</evidence>
<evidence type="ECO:0008006" key="6">
    <source>
        <dbReference type="Google" id="ProtNLM"/>
    </source>
</evidence>
<dbReference type="PANTHER" id="PTHR12899:SF6">
    <property type="entry name" value="OS01G0256600 PROTEIN"/>
    <property type="match status" value="1"/>
</dbReference>
<dbReference type="GO" id="GO:0005840">
    <property type="term" value="C:ribosome"/>
    <property type="evidence" value="ECO:0007669"/>
    <property type="project" value="UniProtKB-KW"/>
</dbReference>
<evidence type="ECO:0000256" key="1">
    <source>
        <dbReference type="ARBA" id="ARBA00007116"/>
    </source>
</evidence>
<name>A0AAV9BMY5_ACOGR</name>
<dbReference type="InterPro" id="IPR005484">
    <property type="entry name" value="Ribosomal_uL18_bac/plant/anim"/>
</dbReference>
<evidence type="ECO:0000256" key="3">
    <source>
        <dbReference type="ARBA" id="ARBA00023274"/>
    </source>
</evidence>
<reference evidence="4" key="2">
    <citation type="submission" date="2023-06" db="EMBL/GenBank/DDBJ databases">
        <authorList>
            <person name="Ma L."/>
            <person name="Liu K.-W."/>
            <person name="Li Z."/>
            <person name="Hsiao Y.-Y."/>
            <person name="Qi Y."/>
            <person name="Fu T."/>
            <person name="Tang G."/>
            <person name="Zhang D."/>
            <person name="Sun W.-H."/>
            <person name="Liu D.-K."/>
            <person name="Li Y."/>
            <person name="Chen G.-Z."/>
            <person name="Liu X.-D."/>
            <person name="Liao X.-Y."/>
            <person name="Jiang Y.-T."/>
            <person name="Yu X."/>
            <person name="Hao Y."/>
            <person name="Huang J."/>
            <person name="Zhao X.-W."/>
            <person name="Ke S."/>
            <person name="Chen Y.-Y."/>
            <person name="Wu W.-L."/>
            <person name="Hsu J.-L."/>
            <person name="Lin Y.-F."/>
            <person name="Huang M.-D."/>
            <person name="Li C.-Y."/>
            <person name="Huang L."/>
            <person name="Wang Z.-W."/>
            <person name="Zhao X."/>
            <person name="Zhong W.-Y."/>
            <person name="Peng D.-H."/>
            <person name="Ahmad S."/>
            <person name="Lan S."/>
            <person name="Zhang J.-S."/>
            <person name="Tsai W.-C."/>
            <person name="Van De Peer Y."/>
            <person name="Liu Z.-J."/>
        </authorList>
    </citation>
    <scope>NUCLEOTIDE SEQUENCE</scope>
    <source>
        <strain evidence="4">SCP</strain>
        <tissue evidence="4">Leaves</tissue>
    </source>
</reference>
<dbReference type="GO" id="GO:0006412">
    <property type="term" value="P:translation"/>
    <property type="evidence" value="ECO:0007669"/>
    <property type="project" value="InterPro"/>
</dbReference>
<dbReference type="Pfam" id="PF00861">
    <property type="entry name" value="Ribosomal_L18p"/>
    <property type="match status" value="1"/>
</dbReference>
<evidence type="ECO:0000313" key="4">
    <source>
        <dbReference type="EMBL" id="KAK1277474.1"/>
    </source>
</evidence>
<sequence>MKINPPVKPHRITNFLKPYVLKMHFTNKYVDAQVVHFPTATVACSACSQEKQLRPTMEKTGDVAAAASIGRILAERLLQKNIPAVCISLKGEQRYHGKVKAIVDSLRDGGVKLL</sequence>
<dbReference type="PANTHER" id="PTHR12899">
    <property type="entry name" value="39S RIBOSOMAL PROTEIN L18, MITOCHONDRIAL"/>
    <property type="match status" value="1"/>
</dbReference>
<dbReference type="GO" id="GO:1990904">
    <property type="term" value="C:ribonucleoprotein complex"/>
    <property type="evidence" value="ECO:0007669"/>
    <property type="project" value="UniProtKB-KW"/>
</dbReference>
<dbReference type="CDD" id="cd00432">
    <property type="entry name" value="Ribosomal_L18_L5e"/>
    <property type="match status" value="1"/>
</dbReference>
<proteinExistence type="inferred from homology"/>
<keyword evidence="3" id="KW-0687">Ribonucleoprotein</keyword>
<gene>
    <name evidence="4" type="ORF">QJS04_geneDACA007231</name>
</gene>
<dbReference type="Gene3D" id="3.30.420.100">
    <property type="match status" value="1"/>
</dbReference>
<dbReference type="AlphaFoldDB" id="A0AAV9BMY5"/>
<dbReference type="EMBL" id="JAUJYN010000002">
    <property type="protein sequence ID" value="KAK1277474.1"/>
    <property type="molecule type" value="Genomic_DNA"/>
</dbReference>
<evidence type="ECO:0000313" key="5">
    <source>
        <dbReference type="Proteomes" id="UP001179952"/>
    </source>
</evidence>
<organism evidence="4 5">
    <name type="scientific">Acorus gramineus</name>
    <name type="common">Dwarf sweet flag</name>
    <dbReference type="NCBI Taxonomy" id="55184"/>
    <lineage>
        <taxon>Eukaryota</taxon>
        <taxon>Viridiplantae</taxon>
        <taxon>Streptophyta</taxon>
        <taxon>Embryophyta</taxon>
        <taxon>Tracheophyta</taxon>
        <taxon>Spermatophyta</taxon>
        <taxon>Magnoliopsida</taxon>
        <taxon>Liliopsida</taxon>
        <taxon>Acoraceae</taxon>
        <taxon>Acorus</taxon>
    </lineage>
</organism>
<dbReference type="SUPFAM" id="SSF53137">
    <property type="entry name" value="Translational machinery components"/>
    <property type="match status" value="1"/>
</dbReference>
<comment type="caution">
    <text evidence="4">The sequence shown here is derived from an EMBL/GenBank/DDBJ whole genome shotgun (WGS) entry which is preliminary data.</text>
</comment>
<reference evidence="4" key="1">
    <citation type="journal article" date="2023" name="Nat. Commun.">
        <title>Diploid and tetraploid genomes of Acorus and the evolution of monocots.</title>
        <authorList>
            <person name="Ma L."/>
            <person name="Liu K.W."/>
            <person name="Li Z."/>
            <person name="Hsiao Y.Y."/>
            <person name="Qi Y."/>
            <person name="Fu T."/>
            <person name="Tang G.D."/>
            <person name="Zhang D."/>
            <person name="Sun W.H."/>
            <person name="Liu D.K."/>
            <person name="Li Y."/>
            <person name="Chen G.Z."/>
            <person name="Liu X.D."/>
            <person name="Liao X.Y."/>
            <person name="Jiang Y.T."/>
            <person name="Yu X."/>
            <person name="Hao Y."/>
            <person name="Huang J."/>
            <person name="Zhao X.W."/>
            <person name="Ke S."/>
            <person name="Chen Y.Y."/>
            <person name="Wu W.L."/>
            <person name="Hsu J.L."/>
            <person name="Lin Y.F."/>
            <person name="Huang M.D."/>
            <person name="Li C.Y."/>
            <person name="Huang L."/>
            <person name="Wang Z.W."/>
            <person name="Zhao X."/>
            <person name="Zhong W.Y."/>
            <person name="Peng D.H."/>
            <person name="Ahmad S."/>
            <person name="Lan S."/>
            <person name="Zhang J.S."/>
            <person name="Tsai W.C."/>
            <person name="Van de Peer Y."/>
            <person name="Liu Z.J."/>
        </authorList>
    </citation>
    <scope>NUCLEOTIDE SEQUENCE</scope>
    <source>
        <strain evidence="4">SCP</strain>
    </source>
</reference>
<dbReference type="GO" id="GO:0003735">
    <property type="term" value="F:structural constituent of ribosome"/>
    <property type="evidence" value="ECO:0007669"/>
    <property type="project" value="InterPro"/>
</dbReference>
<keyword evidence="5" id="KW-1185">Reference proteome</keyword>
<protein>
    <recommendedName>
        <fullName evidence="6">50S ribosomal protein L18</fullName>
    </recommendedName>
</protein>
<comment type="similarity">
    <text evidence="1">Belongs to the universal ribosomal protein uL18 family.</text>
</comment>
<accession>A0AAV9BMY5</accession>